<name>J3LR10_ORYBR</name>
<proteinExistence type="predicted"/>
<keyword evidence="3" id="KW-1185">Reference proteome</keyword>
<reference evidence="2" key="1">
    <citation type="journal article" date="2013" name="Nat. Commun.">
        <title>Whole-genome sequencing of Oryza brachyantha reveals mechanisms underlying Oryza genome evolution.</title>
        <authorList>
            <person name="Chen J."/>
            <person name="Huang Q."/>
            <person name="Gao D."/>
            <person name="Wang J."/>
            <person name="Lang Y."/>
            <person name="Liu T."/>
            <person name="Li B."/>
            <person name="Bai Z."/>
            <person name="Luis Goicoechea J."/>
            <person name="Liang C."/>
            <person name="Chen C."/>
            <person name="Zhang W."/>
            <person name="Sun S."/>
            <person name="Liao Y."/>
            <person name="Zhang X."/>
            <person name="Yang L."/>
            <person name="Song C."/>
            <person name="Wang M."/>
            <person name="Shi J."/>
            <person name="Liu G."/>
            <person name="Liu J."/>
            <person name="Zhou H."/>
            <person name="Zhou W."/>
            <person name="Yu Q."/>
            <person name="An N."/>
            <person name="Chen Y."/>
            <person name="Cai Q."/>
            <person name="Wang B."/>
            <person name="Liu B."/>
            <person name="Min J."/>
            <person name="Huang Y."/>
            <person name="Wu H."/>
            <person name="Li Z."/>
            <person name="Zhang Y."/>
            <person name="Yin Y."/>
            <person name="Song W."/>
            <person name="Jiang J."/>
            <person name="Jackson S.A."/>
            <person name="Wing R.A."/>
            <person name="Wang J."/>
            <person name="Chen M."/>
        </authorList>
    </citation>
    <scope>NUCLEOTIDE SEQUENCE [LARGE SCALE GENOMIC DNA]</scope>
    <source>
        <strain evidence="2">cv. IRGC 101232</strain>
    </source>
</reference>
<dbReference type="Proteomes" id="UP000006038">
    <property type="component" value="Chromosome 3"/>
</dbReference>
<protein>
    <submittedName>
        <fullName evidence="2">Uncharacterized protein</fullName>
    </submittedName>
</protein>
<organism evidence="2">
    <name type="scientific">Oryza brachyantha</name>
    <name type="common">malo sina</name>
    <dbReference type="NCBI Taxonomy" id="4533"/>
    <lineage>
        <taxon>Eukaryota</taxon>
        <taxon>Viridiplantae</taxon>
        <taxon>Streptophyta</taxon>
        <taxon>Embryophyta</taxon>
        <taxon>Tracheophyta</taxon>
        <taxon>Spermatophyta</taxon>
        <taxon>Magnoliopsida</taxon>
        <taxon>Liliopsida</taxon>
        <taxon>Poales</taxon>
        <taxon>Poaceae</taxon>
        <taxon>BOP clade</taxon>
        <taxon>Oryzoideae</taxon>
        <taxon>Oryzeae</taxon>
        <taxon>Oryzinae</taxon>
        <taxon>Oryza</taxon>
    </lineage>
</organism>
<evidence type="ECO:0000256" key="1">
    <source>
        <dbReference type="SAM" id="MobiDB-lite"/>
    </source>
</evidence>
<evidence type="ECO:0000313" key="2">
    <source>
        <dbReference type="EnsemblPlants" id="OB03G34860.1"/>
    </source>
</evidence>
<dbReference type="Gramene" id="OB03G34860.1">
    <property type="protein sequence ID" value="OB03G34860.1"/>
    <property type="gene ID" value="OB03G34860"/>
</dbReference>
<reference evidence="2" key="2">
    <citation type="submission" date="2013-04" db="UniProtKB">
        <authorList>
            <consortium name="EnsemblPlants"/>
        </authorList>
    </citation>
    <scope>IDENTIFICATION</scope>
</reference>
<accession>J3LR10</accession>
<evidence type="ECO:0000313" key="3">
    <source>
        <dbReference type="Proteomes" id="UP000006038"/>
    </source>
</evidence>
<sequence length="147" mass="16388">MTGRSTSEEVGVGGHVGPTSWRSDMTTSGRPSRRRWLEEGEGYNGTGVCEGMREEEGRDGGGGRRARSPAAHARWVGFGVGSEIYVVRSRPNDPMGAKEQLRWDTWTARPRLVRDQRVDVSRDQNAINKKRRGVFAKSNDVDTLKSR</sequence>
<dbReference type="EnsemblPlants" id="OB03G34860.1">
    <property type="protein sequence ID" value="OB03G34860.1"/>
    <property type="gene ID" value="OB03G34860"/>
</dbReference>
<feature type="compositionally biased region" description="Polar residues" evidence="1">
    <location>
        <begin position="20"/>
        <end position="30"/>
    </location>
</feature>
<feature type="region of interest" description="Disordered" evidence="1">
    <location>
        <begin position="1"/>
        <end position="70"/>
    </location>
</feature>
<feature type="compositionally biased region" description="Basic and acidic residues" evidence="1">
    <location>
        <begin position="51"/>
        <end position="62"/>
    </location>
</feature>
<dbReference type="AlphaFoldDB" id="J3LR10"/>
<dbReference type="HOGENOM" id="CLU_1770921_0_0_1"/>